<evidence type="ECO:0000313" key="2">
    <source>
        <dbReference type="Proteomes" id="UP000036513"/>
    </source>
</evidence>
<name>A0A0J6WEV7_9MYCO</name>
<dbReference type="Proteomes" id="UP000036513">
    <property type="component" value="Unassembled WGS sequence"/>
</dbReference>
<proteinExistence type="predicted"/>
<reference evidence="1 2" key="1">
    <citation type="journal article" date="2015" name="Genome Biol. Evol.">
        <title>Characterization of Three Mycobacterium spp. with Potential Use in Bioremediation by Genome Sequencing and Comparative Genomics.</title>
        <authorList>
            <person name="Das S."/>
            <person name="Pettersson B.M."/>
            <person name="Behra P.R."/>
            <person name="Ramesh M."/>
            <person name="Dasgupta S."/>
            <person name="Bhattacharya A."/>
            <person name="Kirsebom L.A."/>
        </authorList>
    </citation>
    <scope>NUCLEOTIDE SEQUENCE [LARGE SCALE GENOMIC DNA]</scope>
    <source>
        <strain evidence="1 2">DSM 43826</strain>
    </source>
</reference>
<dbReference type="EMBL" id="JYNL01000016">
    <property type="protein sequence ID" value="KMO80307.1"/>
    <property type="molecule type" value="Genomic_DNA"/>
</dbReference>
<accession>A0A0J6WEV7</accession>
<evidence type="ECO:0000313" key="1">
    <source>
        <dbReference type="EMBL" id="KMO80307.1"/>
    </source>
</evidence>
<comment type="caution">
    <text evidence="1">The sequence shown here is derived from an EMBL/GenBank/DDBJ whole genome shotgun (WGS) entry which is preliminary data.</text>
</comment>
<dbReference type="AlphaFoldDB" id="A0A0J6WEV7"/>
<keyword evidence="2" id="KW-1185">Reference proteome</keyword>
<protein>
    <submittedName>
        <fullName evidence="1">Uncharacterized protein</fullName>
    </submittedName>
</protein>
<sequence length="52" mass="5167">MPAISVANFGAGLADPDLILGSGMLILSASSLGKPLWAASVMTGTSPAHNTR</sequence>
<gene>
    <name evidence="1" type="ORF">MCHLDSM_01697</name>
</gene>
<organism evidence="1 2">
    <name type="scientific">Mycolicibacterium chlorophenolicum</name>
    <dbReference type="NCBI Taxonomy" id="37916"/>
    <lineage>
        <taxon>Bacteria</taxon>
        <taxon>Bacillati</taxon>
        <taxon>Actinomycetota</taxon>
        <taxon>Actinomycetes</taxon>
        <taxon>Mycobacteriales</taxon>
        <taxon>Mycobacteriaceae</taxon>
        <taxon>Mycolicibacterium</taxon>
    </lineage>
</organism>
<dbReference type="PATRIC" id="fig|37916.4.peg.1604"/>